<dbReference type="Proteomes" id="UP000238479">
    <property type="component" value="Chromosome 1"/>
</dbReference>
<organism evidence="1 2">
    <name type="scientific">Rosa chinensis</name>
    <name type="common">China rose</name>
    <dbReference type="NCBI Taxonomy" id="74649"/>
    <lineage>
        <taxon>Eukaryota</taxon>
        <taxon>Viridiplantae</taxon>
        <taxon>Streptophyta</taxon>
        <taxon>Embryophyta</taxon>
        <taxon>Tracheophyta</taxon>
        <taxon>Spermatophyta</taxon>
        <taxon>Magnoliopsida</taxon>
        <taxon>eudicotyledons</taxon>
        <taxon>Gunneridae</taxon>
        <taxon>Pentapetalae</taxon>
        <taxon>rosids</taxon>
        <taxon>fabids</taxon>
        <taxon>Rosales</taxon>
        <taxon>Rosaceae</taxon>
        <taxon>Rosoideae</taxon>
        <taxon>Rosoideae incertae sedis</taxon>
        <taxon>Rosa</taxon>
    </lineage>
</organism>
<keyword evidence="2" id="KW-1185">Reference proteome</keyword>
<proteinExistence type="predicted"/>
<evidence type="ECO:0000313" key="2">
    <source>
        <dbReference type="Proteomes" id="UP000238479"/>
    </source>
</evidence>
<dbReference type="EMBL" id="PDCK01000039">
    <property type="protein sequence ID" value="PRQ58180.1"/>
    <property type="molecule type" value="Genomic_DNA"/>
</dbReference>
<reference evidence="1 2" key="1">
    <citation type="journal article" date="2018" name="Nat. Genet.">
        <title>The Rosa genome provides new insights in the design of modern roses.</title>
        <authorList>
            <person name="Bendahmane M."/>
        </authorList>
    </citation>
    <scope>NUCLEOTIDE SEQUENCE [LARGE SCALE GENOMIC DNA]</scope>
    <source>
        <strain evidence="2">cv. Old Blush</strain>
    </source>
</reference>
<dbReference type="Gramene" id="PRQ58180">
    <property type="protein sequence ID" value="PRQ58180"/>
    <property type="gene ID" value="RchiOBHm_Chr1g0356441"/>
</dbReference>
<protein>
    <submittedName>
        <fullName evidence="1">Uncharacterized protein</fullName>
    </submittedName>
</protein>
<evidence type="ECO:0000313" key="1">
    <source>
        <dbReference type="EMBL" id="PRQ58180.1"/>
    </source>
</evidence>
<gene>
    <name evidence="1" type="ORF">RchiOBHm_Chr1g0356441</name>
</gene>
<name>A0A2P6SHN3_ROSCH</name>
<dbReference type="AlphaFoldDB" id="A0A2P6SHN3"/>
<sequence>MEEWGEERDLLVNLFGKFRDEWMDQDLNTWIGATRYPIRIFCKVIVYIYVFDVSLLEIAWSKSEAKKIAFVSVGRFADALVLRELAGVTIPPERIFGLGSDPKVEVLKMLQKKPEHQGLKLPFVEDRLATLKNVIKEPELDGWSLYLGTLLSTLWDWGYNTEEERDEAARISRIQILQLSDLSTKLK</sequence>
<accession>A0A2P6SHN3</accession>
<comment type="caution">
    <text evidence="1">The sequence shown here is derived from an EMBL/GenBank/DDBJ whole genome shotgun (WGS) entry which is preliminary data.</text>
</comment>